<keyword evidence="7 13" id="KW-0547">Nucleotide-binding</keyword>
<dbReference type="CDD" id="cd10241">
    <property type="entry name" value="ASKHA_NBD_HSP70_BiP"/>
    <property type="match status" value="1"/>
</dbReference>
<evidence type="ECO:0000256" key="8">
    <source>
        <dbReference type="ARBA" id="ARBA00022824"/>
    </source>
</evidence>
<dbReference type="InterPro" id="IPR029048">
    <property type="entry name" value="HSP70_C_sf"/>
</dbReference>
<evidence type="ECO:0000256" key="7">
    <source>
        <dbReference type="ARBA" id="ARBA00022741"/>
    </source>
</evidence>
<dbReference type="EC" id="3.6.4.10" evidence="4"/>
<evidence type="ECO:0000313" key="15">
    <source>
        <dbReference type="Proteomes" id="UP001321760"/>
    </source>
</evidence>
<evidence type="ECO:0000256" key="9">
    <source>
        <dbReference type="ARBA" id="ARBA00022840"/>
    </source>
</evidence>
<dbReference type="Proteomes" id="UP001321760">
    <property type="component" value="Unassembled WGS sequence"/>
</dbReference>
<keyword evidence="6" id="KW-0732">Signal</keyword>
<comment type="function">
    <text evidence="1">Probably plays a role in facilitating the assembly of multimeric protein complexes inside the ER. Is required for secretory polypeptide translocation. May physically associate with SEC63 protein in the endoplasmic reticulum and this interaction may be regulated by ATP hydrolysis.</text>
</comment>
<dbReference type="InterPro" id="IPR042050">
    <property type="entry name" value="BIP_NBD"/>
</dbReference>
<dbReference type="EMBL" id="MU865927">
    <property type="protein sequence ID" value="KAK4451749.1"/>
    <property type="molecule type" value="Genomic_DNA"/>
</dbReference>
<dbReference type="InterPro" id="IPR013126">
    <property type="entry name" value="Hsp_70_fam"/>
</dbReference>
<evidence type="ECO:0000313" key="14">
    <source>
        <dbReference type="EMBL" id="KAK4451749.1"/>
    </source>
</evidence>
<reference evidence="14" key="2">
    <citation type="submission" date="2023-05" db="EMBL/GenBank/DDBJ databases">
        <authorList>
            <consortium name="Lawrence Berkeley National Laboratory"/>
            <person name="Steindorff A."/>
            <person name="Hensen N."/>
            <person name="Bonometti L."/>
            <person name="Westerberg I."/>
            <person name="Brannstrom I.O."/>
            <person name="Guillou S."/>
            <person name="Cros-Aarteil S."/>
            <person name="Calhoun S."/>
            <person name="Haridas S."/>
            <person name="Kuo A."/>
            <person name="Mondo S."/>
            <person name="Pangilinan J."/>
            <person name="Riley R."/>
            <person name="Labutti K."/>
            <person name="Andreopoulos B."/>
            <person name="Lipzen A."/>
            <person name="Chen C."/>
            <person name="Yanf M."/>
            <person name="Daum C."/>
            <person name="Ng V."/>
            <person name="Clum A."/>
            <person name="Ohm R."/>
            <person name="Martin F."/>
            <person name="Silar P."/>
            <person name="Natvig D."/>
            <person name="Lalanne C."/>
            <person name="Gautier V."/>
            <person name="Ament-Velasquez S.L."/>
            <person name="Kruys A."/>
            <person name="Hutchinson M.I."/>
            <person name="Powell A.J."/>
            <person name="Barry K."/>
            <person name="Miller A.N."/>
            <person name="Grigoriev I.V."/>
            <person name="Debuchy R."/>
            <person name="Gladieux P."/>
            <person name="Thoren M.H."/>
            <person name="Johannesson H."/>
        </authorList>
    </citation>
    <scope>NUCLEOTIDE SEQUENCE</scope>
    <source>
        <strain evidence="14">PSN243</strain>
    </source>
</reference>
<dbReference type="InterPro" id="IPR029047">
    <property type="entry name" value="HSP70_peptide-bd_sf"/>
</dbReference>
<dbReference type="PROSITE" id="PS00297">
    <property type="entry name" value="HSP70_1"/>
    <property type="match status" value="1"/>
</dbReference>
<keyword evidence="8" id="KW-0256">Endoplasmic reticulum</keyword>
<dbReference type="InterPro" id="IPR043129">
    <property type="entry name" value="ATPase_NBD"/>
</dbReference>
<evidence type="ECO:0000256" key="1">
    <source>
        <dbReference type="ARBA" id="ARBA00002226"/>
    </source>
</evidence>
<comment type="similarity">
    <text evidence="3 13">Belongs to the heat shock protein 70 family.</text>
</comment>
<dbReference type="GO" id="GO:0005524">
    <property type="term" value="F:ATP binding"/>
    <property type="evidence" value="ECO:0007669"/>
    <property type="project" value="UniProtKB-KW"/>
</dbReference>
<dbReference type="FunFam" id="3.90.640.10:FF:000153">
    <property type="entry name" value="Endoplasmic reticulum chaperone BiP"/>
    <property type="match status" value="1"/>
</dbReference>
<evidence type="ECO:0000256" key="3">
    <source>
        <dbReference type="ARBA" id="ARBA00007381"/>
    </source>
</evidence>
<dbReference type="SUPFAM" id="SSF53067">
    <property type="entry name" value="Actin-like ATPase domain"/>
    <property type="match status" value="2"/>
</dbReference>
<evidence type="ECO:0000256" key="6">
    <source>
        <dbReference type="ARBA" id="ARBA00022729"/>
    </source>
</evidence>
<proteinExistence type="inferred from homology"/>
<comment type="catalytic activity">
    <reaction evidence="12">
        <text>ATP + H2O = ADP + phosphate + H(+)</text>
        <dbReference type="Rhea" id="RHEA:13065"/>
        <dbReference type="ChEBI" id="CHEBI:15377"/>
        <dbReference type="ChEBI" id="CHEBI:15378"/>
        <dbReference type="ChEBI" id="CHEBI:30616"/>
        <dbReference type="ChEBI" id="CHEBI:43474"/>
        <dbReference type="ChEBI" id="CHEBI:456216"/>
        <dbReference type="EC" id="3.6.4.10"/>
    </reaction>
</comment>
<dbReference type="PROSITE" id="PS00329">
    <property type="entry name" value="HSP70_2"/>
    <property type="match status" value="1"/>
</dbReference>
<evidence type="ECO:0000256" key="5">
    <source>
        <dbReference type="ARBA" id="ARBA00019933"/>
    </source>
</evidence>
<dbReference type="SUPFAM" id="SSF100934">
    <property type="entry name" value="Heat shock protein 70kD (HSP70), C-terminal subdomain"/>
    <property type="match status" value="1"/>
</dbReference>
<evidence type="ECO:0000256" key="13">
    <source>
        <dbReference type="RuleBase" id="RU003322"/>
    </source>
</evidence>
<dbReference type="GO" id="GO:0006986">
    <property type="term" value="P:response to unfolded protein"/>
    <property type="evidence" value="ECO:0007669"/>
    <property type="project" value="UniProtKB-ARBA"/>
</dbReference>
<reference evidence="14" key="1">
    <citation type="journal article" date="2023" name="Mol. Phylogenet. Evol.">
        <title>Genome-scale phylogeny and comparative genomics of the fungal order Sordariales.</title>
        <authorList>
            <person name="Hensen N."/>
            <person name="Bonometti L."/>
            <person name="Westerberg I."/>
            <person name="Brannstrom I.O."/>
            <person name="Guillou S."/>
            <person name="Cros-Aarteil S."/>
            <person name="Calhoun S."/>
            <person name="Haridas S."/>
            <person name="Kuo A."/>
            <person name="Mondo S."/>
            <person name="Pangilinan J."/>
            <person name="Riley R."/>
            <person name="LaButti K."/>
            <person name="Andreopoulos B."/>
            <person name="Lipzen A."/>
            <person name="Chen C."/>
            <person name="Yan M."/>
            <person name="Daum C."/>
            <person name="Ng V."/>
            <person name="Clum A."/>
            <person name="Steindorff A."/>
            <person name="Ohm R.A."/>
            <person name="Martin F."/>
            <person name="Silar P."/>
            <person name="Natvig D.O."/>
            <person name="Lalanne C."/>
            <person name="Gautier V."/>
            <person name="Ament-Velasquez S.L."/>
            <person name="Kruys A."/>
            <person name="Hutchinson M.I."/>
            <person name="Powell A.J."/>
            <person name="Barry K."/>
            <person name="Miller A.N."/>
            <person name="Grigoriev I.V."/>
            <person name="Debuchy R."/>
            <person name="Gladieux P."/>
            <person name="Hiltunen Thoren M."/>
            <person name="Johannesson H."/>
        </authorList>
    </citation>
    <scope>NUCLEOTIDE SEQUENCE</scope>
    <source>
        <strain evidence="14">PSN243</strain>
    </source>
</reference>
<dbReference type="Pfam" id="PF00012">
    <property type="entry name" value="HSP70"/>
    <property type="match status" value="1"/>
</dbReference>
<dbReference type="Gene3D" id="1.20.1270.10">
    <property type="match status" value="1"/>
</dbReference>
<dbReference type="PRINTS" id="PR00301">
    <property type="entry name" value="HEATSHOCK70"/>
</dbReference>
<dbReference type="InterPro" id="IPR018181">
    <property type="entry name" value="Heat_shock_70_CS"/>
</dbReference>
<evidence type="ECO:0000256" key="4">
    <source>
        <dbReference type="ARBA" id="ARBA00012554"/>
    </source>
</evidence>
<sequence length="669" mass="72403">MARRRIQKPSYSPSSIGFGVLIFLLVIFFPLALLPVAGASATSNPNTTLQPGEAIIGIDLGTTYSCVGVMKNGKVEILVNDQGNRITPSYVAFTEDGERLIGDAAKNQLGSNPRNTIYNIKRLIGRSFSDKEVQHDIKHLPFTVLAGPGDKPVVQVQVGQETRRFTPEEISAMILGKMKDVAESYLGQKVNHAVVTVPAYFNDQQRQATKDAGTIAGLNIVRVINEPTAAALAYGLNHHTSPSQESHTLIYDLGGGTFDVSLLSHEDSAYQVLSTAGDTRLGGEDFDQRIVSHLTRVIKSRHGVDVTGDAKVMGKLKREVEKAKRTLSSQLSARVEVEGLGGEFSEVLTRAKFEEVNGGLFERTLGTVKQVLRDAGMRREDVDAIVLVGGSTRIPKIQSLVEEFFGKKASKGVNPDEAVAFGAAVQAGIIAGEETLTEVLMMDVNPLTLGIETVGGVMTKLIPRNTGIPTRKSQIFSTNTDNQPSVTIQVYEGERALTKDNNLLGSFQLNGIPPAARGVPQIEVTFTLDANGILEVTAQDKGTGNQKSVTISNDHGRLTQGEIDRMVADADKFAEEDKVLKQLIEARNGFENFIFGLKSELNDPEGLGSTVSEERKEAVLDVIKDATAWLEDNAATATADDFAEQKQLYEELVYVSAKDADGPRVHEEL</sequence>
<organism evidence="14 15">
    <name type="scientific">Podospora aff. communis PSN243</name>
    <dbReference type="NCBI Taxonomy" id="3040156"/>
    <lineage>
        <taxon>Eukaryota</taxon>
        <taxon>Fungi</taxon>
        <taxon>Dikarya</taxon>
        <taxon>Ascomycota</taxon>
        <taxon>Pezizomycotina</taxon>
        <taxon>Sordariomycetes</taxon>
        <taxon>Sordariomycetidae</taxon>
        <taxon>Sordariales</taxon>
        <taxon>Podosporaceae</taxon>
        <taxon>Podospora</taxon>
    </lineage>
</organism>
<dbReference type="FunFam" id="2.60.34.10:FF:000002">
    <property type="entry name" value="Heat shock 70 kDa"/>
    <property type="match status" value="1"/>
</dbReference>
<gene>
    <name evidence="14" type="ORF">QBC34DRAFT_400660</name>
</gene>
<comment type="caution">
    <text evidence="14">The sequence shown here is derived from an EMBL/GenBank/DDBJ whole genome shotgun (WGS) entry which is preliminary data.</text>
</comment>
<evidence type="ECO:0000256" key="11">
    <source>
        <dbReference type="ARBA" id="ARBA00031728"/>
    </source>
</evidence>
<dbReference type="FunFam" id="3.30.30.30:FF:000001">
    <property type="entry name" value="heat shock 70 kDa protein-like"/>
    <property type="match status" value="1"/>
</dbReference>
<dbReference type="Gene3D" id="3.90.640.10">
    <property type="entry name" value="Actin, Chain A, domain 4"/>
    <property type="match status" value="1"/>
</dbReference>
<dbReference type="FunFam" id="3.30.420.40:FF:000026">
    <property type="entry name" value="Heat shock protein 70"/>
    <property type="match status" value="1"/>
</dbReference>
<dbReference type="PANTHER" id="PTHR19375">
    <property type="entry name" value="HEAT SHOCK PROTEIN 70KDA"/>
    <property type="match status" value="1"/>
</dbReference>
<name>A0AAV9GUU0_9PEZI</name>
<evidence type="ECO:0000256" key="12">
    <source>
        <dbReference type="ARBA" id="ARBA00048056"/>
    </source>
</evidence>
<dbReference type="GO" id="GO:0005788">
    <property type="term" value="C:endoplasmic reticulum lumen"/>
    <property type="evidence" value="ECO:0007669"/>
    <property type="project" value="UniProtKB-SubCell"/>
</dbReference>
<dbReference type="Gene3D" id="3.30.420.40">
    <property type="match status" value="2"/>
</dbReference>
<protein>
    <recommendedName>
        <fullName evidence="5">Endoplasmic reticulum chaperone BiP</fullName>
        <ecNumber evidence="4">3.6.4.10</ecNumber>
    </recommendedName>
    <alternativeName>
        <fullName evidence="11">Immunoglobulin heavy chain-binding protein homolog</fullName>
    </alternativeName>
</protein>
<evidence type="ECO:0000256" key="2">
    <source>
        <dbReference type="ARBA" id="ARBA00004319"/>
    </source>
</evidence>
<dbReference type="PROSITE" id="PS01036">
    <property type="entry name" value="HSP70_3"/>
    <property type="match status" value="1"/>
</dbReference>
<keyword evidence="10" id="KW-0346">Stress response</keyword>
<dbReference type="NCBIfam" id="NF001413">
    <property type="entry name" value="PRK00290.1"/>
    <property type="match status" value="1"/>
</dbReference>
<keyword evidence="15" id="KW-1185">Reference proteome</keyword>
<dbReference type="GO" id="GO:0140662">
    <property type="term" value="F:ATP-dependent protein folding chaperone"/>
    <property type="evidence" value="ECO:0007669"/>
    <property type="project" value="InterPro"/>
</dbReference>
<keyword evidence="9 13" id="KW-0067">ATP-binding</keyword>
<dbReference type="AlphaFoldDB" id="A0AAV9GUU0"/>
<dbReference type="Gene3D" id="2.60.34.10">
    <property type="entry name" value="Substrate Binding Domain Of DNAk, Chain A, domain 1"/>
    <property type="match status" value="1"/>
</dbReference>
<dbReference type="SUPFAM" id="SSF100920">
    <property type="entry name" value="Heat shock protein 70kD (HSP70), peptide-binding domain"/>
    <property type="match status" value="1"/>
</dbReference>
<accession>A0AAV9GUU0</accession>
<comment type="subcellular location">
    <subcellularLocation>
        <location evidence="2">Endoplasmic reticulum lumen</location>
    </subcellularLocation>
</comment>
<evidence type="ECO:0000256" key="10">
    <source>
        <dbReference type="ARBA" id="ARBA00023016"/>
    </source>
</evidence>